<feature type="compositionally biased region" description="Pro residues" evidence="1">
    <location>
        <begin position="204"/>
        <end position="216"/>
    </location>
</feature>
<feature type="compositionally biased region" description="Pro residues" evidence="1">
    <location>
        <begin position="186"/>
        <end position="195"/>
    </location>
</feature>
<dbReference type="Proteomes" id="UP000248706">
    <property type="component" value="Unassembled WGS sequence"/>
</dbReference>
<accession>A0A328VL97</accession>
<feature type="compositionally biased region" description="Basic and acidic residues" evidence="1">
    <location>
        <begin position="54"/>
        <end position="69"/>
    </location>
</feature>
<feature type="transmembrane region" description="Helical" evidence="2">
    <location>
        <begin position="317"/>
        <end position="340"/>
    </location>
</feature>
<feature type="compositionally biased region" description="Pro residues" evidence="1">
    <location>
        <begin position="283"/>
        <end position="301"/>
    </location>
</feature>
<keyword evidence="2" id="KW-1133">Transmembrane helix</keyword>
<keyword evidence="4" id="KW-1185">Reference proteome</keyword>
<name>A0A328VL97_9CHLR</name>
<sequence length="583" mass="59616">MQCQICKAELPAGARICPSCGAPTPYNVLEPEKEQTPPPSTFGSPDDTLIQSRPESREATGVEDSERTLRAPYSEPTLRAPSRWQQLQTPPASSEGGAAAQPREAQTPGMESERPRASAEAGAPPADGPSSGPASAPTSSPAPSPSNLTPVLPPQEAATSYGWMPPTGAGASTPSYPGLSTALPASPAPAQPPAQFPISGTLPAQPPAAGSPPQPPGQISQSGLSTPPGYPPAVAPQPGSSSPAGPVQPGYPFASFSPGLTPGVGTTREGGVAFPQQGQAGWPPYPQPVAPGAPGPGPIFPSAPSAPGQTRGGRSTLLLILAILLICVMILLGSVVYLGVIRPGQEHAAATATAQSATALALSQQTATAVARAHATATVTALQSNPLAFYSYITAQTPQVNDSLASQSASNWDDTRNNDGSGCQFSNGALHILTTTSTPAWACAANALTYHNLAFQVDMTMVKGDKSGLQTMGGLVFRLNEGARSFYSFTISPSGAYLLSKVSNGNVSYLSEGVSPAINASLGESNTLTVIAQEDTLMLFVNQHYLSTVHDNTLTSGMVALIALNSGNISADAAFQNARIWQL</sequence>
<feature type="compositionally biased region" description="Low complexity" evidence="1">
    <location>
        <begin position="236"/>
        <end position="250"/>
    </location>
</feature>
<feature type="compositionally biased region" description="Polar residues" evidence="1">
    <location>
        <begin position="83"/>
        <end position="92"/>
    </location>
</feature>
<evidence type="ECO:0000313" key="4">
    <source>
        <dbReference type="Proteomes" id="UP000248706"/>
    </source>
</evidence>
<evidence type="ECO:0008006" key="5">
    <source>
        <dbReference type="Google" id="ProtNLM"/>
    </source>
</evidence>
<gene>
    <name evidence="3" type="ORF">A4R35_20540</name>
</gene>
<dbReference type="EMBL" id="MCIF01000002">
    <property type="protein sequence ID" value="RAQ97939.1"/>
    <property type="molecule type" value="Genomic_DNA"/>
</dbReference>
<feature type="region of interest" description="Disordered" evidence="1">
    <location>
        <begin position="17"/>
        <end position="308"/>
    </location>
</feature>
<evidence type="ECO:0000256" key="2">
    <source>
        <dbReference type="SAM" id="Phobius"/>
    </source>
</evidence>
<evidence type="ECO:0000256" key="1">
    <source>
        <dbReference type="SAM" id="MobiDB-lite"/>
    </source>
</evidence>
<comment type="caution">
    <text evidence="3">The sequence shown here is derived from an EMBL/GenBank/DDBJ whole genome shotgun (WGS) entry which is preliminary data.</text>
</comment>
<dbReference type="AlphaFoldDB" id="A0A328VL97"/>
<organism evidence="3 4">
    <name type="scientific">Thermogemmatispora tikiterensis</name>
    <dbReference type="NCBI Taxonomy" id="1825093"/>
    <lineage>
        <taxon>Bacteria</taxon>
        <taxon>Bacillati</taxon>
        <taxon>Chloroflexota</taxon>
        <taxon>Ktedonobacteria</taxon>
        <taxon>Thermogemmatisporales</taxon>
        <taxon>Thermogemmatisporaceae</taxon>
        <taxon>Thermogemmatispora</taxon>
    </lineage>
</organism>
<dbReference type="OrthoDB" id="149635at2"/>
<evidence type="ECO:0000313" key="3">
    <source>
        <dbReference type="EMBL" id="RAQ97939.1"/>
    </source>
</evidence>
<keyword evidence="2" id="KW-0812">Transmembrane</keyword>
<proteinExistence type="predicted"/>
<feature type="compositionally biased region" description="Low complexity" evidence="1">
    <location>
        <begin position="118"/>
        <end position="141"/>
    </location>
</feature>
<dbReference type="Gene3D" id="2.60.120.560">
    <property type="entry name" value="Exo-inulinase, domain 1"/>
    <property type="match status" value="1"/>
</dbReference>
<protein>
    <recommendedName>
        <fullName evidence="5">Zinc-ribbon domain-containing protein</fullName>
    </recommendedName>
</protein>
<keyword evidence="2" id="KW-0472">Membrane</keyword>
<dbReference type="RefSeq" id="WP_112432776.1">
    <property type="nucleotide sequence ID" value="NZ_MCIF01000002.1"/>
</dbReference>
<reference evidence="3 4" key="1">
    <citation type="submission" date="2016-08" db="EMBL/GenBank/DDBJ databases">
        <title>Analysis of Carbohydrate Active Enzymes in Thermogemmatispora T81 Reveals Carbohydrate Degradation Ability.</title>
        <authorList>
            <person name="Tomazini A."/>
            <person name="Lal S."/>
            <person name="Stott M."/>
            <person name="Henrissat B."/>
            <person name="Polikarpov I."/>
            <person name="Sparling R."/>
            <person name="Levin D.B."/>
        </authorList>
    </citation>
    <scope>NUCLEOTIDE SEQUENCE [LARGE SCALE GENOMIC DNA]</scope>
    <source>
        <strain evidence="3 4">T81</strain>
    </source>
</reference>